<dbReference type="EMBL" id="JAPQES010000003">
    <property type="protein sequence ID" value="MCY6371146.1"/>
    <property type="molecule type" value="Genomic_DNA"/>
</dbReference>
<dbReference type="InterPro" id="IPR014729">
    <property type="entry name" value="Rossmann-like_a/b/a_fold"/>
</dbReference>
<dbReference type="InterPro" id="IPR051599">
    <property type="entry name" value="Cell_Envelope_Assoc"/>
</dbReference>
<accession>A0ABT4CSX7</accession>
<sequence length="273" mass="31646">MTNKIILSKNQVCDFNIITSFLALRDIEELNQQQLNHCFGFKQADLLILLGNSMPYIAEQAANAYKNGIVKELMIVGGKGHSTKYLRDNIKKHHKYGDIEVKDRAEADILREIVVDYLGVNQEHVFIENKSTNCGSNAREALKVIKNYKKRPKSIILMQDPIMQLRTHASFQHEWKEENGIMFINYATFIPHIKVLHESFSFVTDKIYGLWSTERFLSLVMGEIPRLCDDKKGYGPNGKCFIEHVDIPQKVMTAYEKLFPLYNEFLKIRNEEL</sequence>
<evidence type="ECO:0000259" key="1">
    <source>
        <dbReference type="Pfam" id="PF02698"/>
    </source>
</evidence>
<name>A0ABT4CSX7_9CLOT</name>
<reference evidence="2" key="1">
    <citation type="submission" date="2022-12" db="EMBL/GenBank/DDBJ databases">
        <authorList>
            <person name="Wang J."/>
        </authorList>
    </citation>
    <scope>NUCLEOTIDE SEQUENCE</scope>
    <source>
        <strain evidence="2">HY-42-06</strain>
    </source>
</reference>
<evidence type="ECO:0000313" key="3">
    <source>
        <dbReference type="Proteomes" id="UP001079657"/>
    </source>
</evidence>
<dbReference type="Gene3D" id="3.40.50.620">
    <property type="entry name" value="HUPs"/>
    <property type="match status" value="1"/>
</dbReference>
<protein>
    <submittedName>
        <fullName evidence="2">YdcF family protein</fullName>
    </submittedName>
</protein>
<dbReference type="Proteomes" id="UP001079657">
    <property type="component" value="Unassembled WGS sequence"/>
</dbReference>
<organism evidence="2 3">
    <name type="scientific">Clostridium ganghwense</name>
    <dbReference type="NCBI Taxonomy" id="312089"/>
    <lineage>
        <taxon>Bacteria</taxon>
        <taxon>Bacillati</taxon>
        <taxon>Bacillota</taxon>
        <taxon>Clostridia</taxon>
        <taxon>Eubacteriales</taxon>
        <taxon>Clostridiaceae</taxon>
        <taxon>Clostridium</taxon>
    </lineage>
</organism>
<feature type="domain" description="DUF218" evidence="1">
    <location>
        <begin position="46"/>
        <end position="199"/>
    </location>
</feature>
<dbReference type="Gene3D" id="1.10.3620.10">
    <property type="entry name" value="YdcF like domain"/>
    <property type="match status" value="1"/>
</dbReference>
<evidence type="ECO:0000313" key="2">
    <source>
        <dbReference type="EMBL" id="MCY6371146.1"/>
    </source>
</evidence>
<comment type="caution">
    <text evidence="2">The sequence shown here is derived from an EMBL/GenBank/DDBJ whole genome shotgun (WGS) entry which is preliminary data.</text>
</comment>
<keyword evidence="3" id="KW-1185">Reference proteome</keyword>
<dbReference type="PANTHER" id="PTHR30336">
    <property type="entry name" value="INNER MEMBRANE PROTEIN, PROBABLE PERMEASE"/>
    <property type="match status" value="1"/>
</dbReference>
<dbReference type="PANTHER" id="PTHR30336:SF20">
    <property type="entry name" value="DUF218 DOMAIN-CONTAINING PROTEIN"/>
    <property type="match status" value="1"/>
</dbReference>
<dbReference type="CDD" id="cd06259">
    <property type="entry name" value="YdcF-like"/>
    <property type="match status" value="1"/>
</dbReference>
<dbReference type="InterPro" id="IPR003848">
    <property type="entry name" value="DUF218"/>
</dbReference>
<gene>
    <name evidence="2" type="ORF">OXH55_10920</name>
</gene>
<proteinExistence type="predicted"/>
<dbReference type="RefSeq" id="WP_268050003.1">
    <property type="nucleotide sequence ID" value="NZ_JAPQES010000003.1"/>
</dbReference>
<dbReference type="Pfam" id="PF02698">
    <property type="entry name" value="DUF218"/>
    <property type="match status" value="1"/>
</dbReference>